<feature type="domain" description="Thiamine pyrophosphate enzyme TPP-binding" evidence="6">
    <location>
        <begin position="132"/>
        <end position="280"/>
    </location>
</feature>
<keyword evidence="4" id="KW-0479">Metal-binding</keyword>
<proteinExistence type="inferred from homology"/>
<dbReference type="GO" id="GO:0050660">
    <property type="term" value="F:flavin adenine dinucleotide binding"/>
    <property type="evidence" value="ECO:0007669"/>
    <property type="project" value="TreeGrafter"/>
</dbReference>
<comment type="similarity">
    <text evidence="3">Belongs to the TPP enzyme family.</text>
</comment>
<evidence type="ECO:0000256" key="4">
    <source>
        <dbReference type="ARBA" id="ARBA00022723"/>
    </source>
</evidence>
<gene>
    <name evidence="7" type="ORF">HYY20_09340</name>
</gene>
<sequence length="283" mass="31466">MNAPRDLGGVDVALIIGQRLDHSLNYGHPPLFPEGCRLIQAHLTEPELGRNRRVELGITGDARSVLLDLHREAEKRGLRGRKEWVETLQGLSRAGRKRWEGLENSIETPIHPLRLIKEIRSFSKRNATIALDGGDTYIWALRGFQAYHRHHLLTFGPLGQLGVGVPFAMAAKLLRPEAQVMVLTGDGAFGYQAMEFDTAVRHGIPIVCVIANDGAWRMIKNAQIREYGEGRIIGTELRPSRYEEIVKALGGYGRLVERPEEIRPALEEAFASGLPACINVMTA</sequence>
<dbReference type="PANTHER" id="PTHR18968">
    <property type="entry name" value="THIAMINE PYROPHOSPHATE ENZYMES"/>
    <property type="match status" value="1"/>
</dbReference>
<dbReference type="InterPro" id="IPR045229">
    <property type="entry name" value="TPP_enz"/>
</dbReference>
<dbReference type="Proteomes" id="UP000769766">
    <property type="component" value="Unassembled WGS sequence"/>
</dbReference>
<dbReference type="GO" id="GO:0005948">
    <property type="term" value="C:acetolactate synthase complex"/>
    <property type="evidence" value="ECO:0007669"/>
    <property type="project" value="TreeGrafter"/>
</dbReference>
<dbReference type="InterPro" id="IPR011766">
    <property type="entry name" value="TPP_enzyme_TPP-bd"/>
</dbReference>
<comment type="cofactor">
    <cofactor evidence="2">
        <name>thiamine diphosphate</name>
        <dbReference type="ChEBI" id="CHEBI:58937"/>
    </cofactor>
</comment>
<comment type="cofactor">
    <cofactor evidence="1">
        <name>Mg(2+)</name>
        <dbReference type="ChEBI" id="CHEBI:18420"/>
    </cofactor>
</comment>
<evidence type="ECO:0000256" key="2">
    <source>
        <dbReference type="ARBA" id="ARBA00001964"/>
    </source>
</evidence>
<dbReference type="AlphaFoldDB" id="A0A932CQ38"/>
<evidence type="ECO:0000313" key="7">
    <source>
        <dbReference type="EMBL" id="MBI2877071.1"/>
    </source>
</evidence>
<dbReference type="PROSITE" id="PS00187">
    <property type="entry name" value="TPP_ENZYMES"/>
    <property type="match status" value="1"/>
</dbReference>
<dbReference type="GO" id="GO:0009097">
    <property type="term" value="P:isoleucine biosynthetic process"/>
    <property type="evidence" value="ECO:0007669"/>
    <property type="project" value="TreeGrafter"/>
</dbReference>
<evidence type="ECO:0000256" key="1">
    <source>
        <dbReference type="ARBA" id="ARBA00001946"/>
    </source>
</evidence>
<evidence type="ECO:0000259" key="6">
    <source>
        <dbReference type="Pfam" id="PF02775"/>
    </source>
</evidence>
<dbReference type="InterPro" id="IPR029061">
    <property type="entry name" value="THDP-binding"/>
</dbReference>
<dbReference type="PANTHER" id="PTHR18968:SF166">
    <property type="entry name" value="2-HYDROXYACYL-COA LYASE 2"/>
    <property type="match status" value="1"/>
</dbReference>
<dbReference type="InterPro" id="IPR000399">
    <property type="entry name" value="TPP-bd_CS"/>
</dbReference>
<dbReference type="CDD" id="cd02004">
    <property type="entry name" value="TPP_BZL_OCoD_HPCL"/>
    <property type="match status" value="1"/>
</dbReference>
<protein>
    <recommendedName>
        <fullName evidence="6">Thiamine pyrophosphate enzyme TPP-binding domain-containing protein</fullName>
    </recommendedName>
</protein>
<dbReference type="InterPro" id="IPR029035">
    <property type="entry name" value="DHS-like_NAD/FAD-binding_dom"/>
</dbReference>
<dbReference type="Gene3D" id="3.40.50.970">
    <property type="match status" value="1"/>
</dbReference>
<dbReference type="Pfam" id="PF02775">
    <property type="entry name" value="TPP_enzyme_C"/>
    <property type="match status" value="1"/>
</dbReference>
<dbReference type="Gene3D" id="3.40.50.1220">
    <property type="entry name" value="TPP-binding domain"/>
    <property type="match status" value="1"/>
</dbReference>
<accession>A0A932CQ38</accession>
<dbReference type="SUPFAM" id="SSF52518">
    <property type="entry name" value="Thiamin diphosphate-binding fold (THDP-binding)"/>
    <property type="match status" value="1"/>
</dbReference>
<keyword evidence="5" id="KW-0786">Thiamine pyrophosphate</keyword>
<dbReference type="SUPFAM" id="SSF52467">
    <property type="entry name" value="DHS-like NAD/FAD-binding domain"/>
    <property type="match status" value="1"/>
</dbReference>
<name>A0A932CQ38_UNCTE</name>
<evidence type="ECO:0000313" key="8">
    <source>
        <dbReference type="Proteomes" id="UP000769766"/>
    </source>
</evidence>
<dbReference type="GO" id="GO:0000287">
    <property type="term" value="F:magnesium ion binding"/>
    <property type="evidence" value="ECO:0007669"/>
    <property type="project" value="InterPro"/>
</dbReference>
<dbReference type="GO" id="GO:0009099">
    <property type="term" value="P:L-valine biosynthetic process"/>
    <property type="evidence" value="ECO:0007669"/>
    <property type="project" value="TreeGrafter"/>
</dbReference>
<organism evidence="7 8">
    <name type="scientific">Tectimicrobiota bacterium</name>
    <dbReference type="NCBI Taxonomy" id="2528274"/>
    <lineage>
        <taxon>Bacteria</taxon>
        <taxon>Pseudomonadati</taxon>
        <taxon>Nitrospinota/Tectimicrobiota group</taxon>
        <taxon>Candidatus Tectimicrobiota</taxon>
    </lineage>
</organism>
<dbReference type="GO" id="GO:0003984">
    <property type="term" value="F:acetolactate synthase activity"/>
    <property type="evidence" value="ECO:0007669"/>
    <property type="project" value="TreeGrafter"/>
</dbReference>
<dbReference type="EMBL" id="JACPRF010000281">
    <property type="protein sequence ID" value="MBI2877071.1"/>
    <property type="molecule type" value="Genomic_DNA"/>
</dbReference>
<reference evidence="7" key="1">
    <citation type="submission" date="2020-07" db="EMBL/GenBank/DDBJ databases">
        <title>Huge and variable diversity of episymbiotic CPR bacteria and DPANN archaea in groundwater ecosystems.</title>
        <authorList>
            <person name="He C.Y."/>
            <person name="Keren R."/>
            <person name="Whittaker M."/>
            <person name="Farag I.F."/>
            <person name="Doudna J."/>
            <person name="Cate J.H.D."/>
            <person name="Banfield J.F."/>
        </authorList>
    </citation>
    <scope>NUCLEOTIDE SEQUENCE</scope>
    <source>
        <strain evidence="7">NC_groundwater_672_Ag_B-0.1um_62_36</strain>
    </source>
</reference>
<comment type="caution">
    <text evidence="7">The sequence shown here is derived from an EMBL/GenBank/DDBJ whole genome shotgun (WGS) entry which is preliminary data.</text>
</comment>
<evidence type="ECO:0000256" key="3">
    <source>
        <dbReference type="ARBA" id="ARBA00007812"/>
    </source>
</evidence>
<evidence type="ECO:0000256" key="5">
    <source>
        <dbReference type="ARBA" id="ARBA00023052"/>
    </source>
</evidence>
<dbReference type="GO" id="GO:0030976">
    <property type="term" value="F:thiamine pyrophosphate binding"/>
    <property type="evidence" value="ECO:0007669"/>
    <property type="project" value="InterPro"/>
</dbReference>